<gene>
    <name evidence="1" type="primary">Dvir\GJ16221</name>
    <name evidence="1" type="ORF">Dvir_GJ16221</name>
</gene>
<sequence length="206" mass="24339">MAVKHLTRTQKKHKQCPTNINSAHKKLIPKYAKSNNKVLCQQQRILKQNFRNTSKRLELPTVHRVWRKTIVRIKPKPRNLVPRLFRVDRLTGLPLDYERTVSRIMHYVNPHIFDDPSPEEQMERLLTRALGGIIDNCSNRCPYYLRNQMRTFLRSQGSKSTRRTEGTDNEDLSQFYCACKRGPIILEQAPTYRSKFNYNSLKINTK</sequence>
<reference evidence="1 2" key="1">
    <citation type="journal article" date="2007" name="Nature">
        <title>Evolution of genes and genomes on the Drosophila phylogeny.</title>
        <authorList>
            <consortium name="Drosophila 12 Genomes Consortium"/>
            <person name="Clark A.G."/>
            <person name="Eisen M.B."/>
            <person name="Smith D.R."/>
            <person name="Bergman C.M."/>
            <person name="Oliver B."/>
            <person name="Markow T.A."/>
            <person name="Kaufman T.C."/>
            <person name="Kellis M."/>
            <person name="Gelbart W."/>
            <person name="Iyer V.N."/>
            <person name="Pollard D.A."/>
            <person name="Sackton T.B."/>
            <person name="Larracuente A.M."/>
            <person name="Singh N.D."/>
            <person name="Abad J.P."/>
            <person name="Abt D.N."/>
            <person name="Adryan B."/>
            <person name="Aguade M."/>
            <person name="Akashi H."/>
            <person name="Anderson W.W."/>
            <person name="Aquadro C.F."/>
            <person name="Ardell D.H."/>
            <person name="Arguello R."/>
            <person name="Artieri C.G."/>
            <person name="Barbash D.A."/>
            <person name="Barker D."/>
            <person name="Barsanti P."/>
            <person name="Batterham P."/>
            <person name="Batzoglou S."/>
            <person name="Begun D."/>
            <person name="Bhutkar A."/>
            <person name="Blanco E."/>
            <person name="Bosak S.A."/>
            <person name="Bradley R.K."/>
            <person name="Brand A.D."/>
            <person name="Brent M.R."/>
            <person name="Brooks A.N."/>
            <person name="Brown R.H."/>
            <person name="Butlin R.K."/>
            <person name="Caggese C."/>
            <person name="Calvi B.R."/>
            <person name="Bernardo de Carvalho A."/>
            <person name="Caspi A."/>
            <person name="Castrezana S."/>
            <person name="Celniker S.E."/>
            <person name="Chang J.L."/>
            <person name="Chapple C."/>
            <person name="Chatterji S."/>
            <person name="Chinwalla A."/>
            <person name="Civetta A."/>
            <person name="Clifton S.W."/>
            <person name="Comeron J.M."/>
            <person name="Costello J.C."/>
            <person name="Coyne J.A."/>
            <person name="Daub J."/>
            <person name="David R.G."/>
            <person name="Delcher A.L."/>
            <person name="Delehaunty K."/>
            <person name="Do C.B."/>
            <person name="Ebling H."/>
            <person name="Edwards K."/>
            <person name="Eickbush T."/>
            <person name="Evans J.D."/>
            <person name="Filipski A."/>
            <person name="Findeiss S."/>
            <person name="Freyhult E."/>
            <person name="Fulton L."/>
            <person name="Fulton R."/>
            <person name="Garcia A.C."/>
            <person name="Gardiner A."/>
            <person name="Garfield D.A."/>
            <person name="Garvin B.E."/>
            <person name="Gibson G."/>
            <person name="Gilbert D."/>
            <person name="Gnerre S."/>
            <person name="Godfrey J."/>
            <person name="Good R."/>
            <person name="Gotea V."/>
            <person name="Gravely B."/>
            <person name="Greenberg A.J."/>
            <person name="Griffiths-Jones S."/>
            <person name="Gross S."/>
            <person name="Guigo R."/>
            <person name="Gustafson E.A."/>
            <person name="Haerty W."/>
            <person name="Hahn M.W."/>
            <person name="Halligan D.L."/>
            <person name="Halpern A.L."/>
            <person name="Halter G.M."/>
            <person name="Han M.V."/>
            <person name="Heger A."/>
            <person name="Hillier L."/>
            <person name="Hinrichs A.S."/>
            <person name="Holmes I."/>
            <person name="Hoskins R.A."/>
            <person name="Hubisz M.J."/>
            <person name="Hultmark D."/>
            <person name="Huntley M.A."/>
            <person name="Jaffe D.B."/>
            <person name="Jagadeeshan S."/>
            <person name="Jeck W.R."/>
            <person name="Johnson J."/>
            <person name="Jones C.D."/>
            <person name="Jordan W.C."/>
            <person name="Karpen G.H."/>
            <person name="Kataoka E."/>
            <person name="Keightley P.D."/>
            <person name="Kheradpour P."/>
            <person name="Kirkness E.F."/>
            <person name="Koerich L.B."/>
            <person name="Kristiansen K."/>
            <person name="Kudrna D."/>
            <person name="Kulathinal R.J."/>
            <person name="Kumar S."/>
            <person name="Kwok R."/>
            <person name="Lander E."/>
            <person name="Langley C.H."/>
            <person name="Lapoint R."/>
            <person name="Lazzaro B.P."/>
            <person name="Lee S.J."/>
            <person name="Levesque L."/>
            <person name="Li R."/>
            <person name="Lin C.F."/>
            <person name="Lin M.F."/>
            <person name="Lindblad-Toh K."/>
            <person name="Llopart A."/>
            <person name="Long M."/>
            <person name="Low L."/>
            <person name="Lozovsky E."/>
            <person name="Lu J."/>
            <person name="Luo M."/>
            <person name="Machado C.A."/>
            <person name="Makalowski W."/>
            <person name="Marzo M."/>
            <person name="Matsuda M."/>
            <person name="Matzkin L."/>
            <person name="McAllister B."/>
            <person name="McBride C.S."/>
            <person name="McKernan B."/>
            <person name="McKernan K."/>
            <person name="Mendez-Lago M."/>
            <person name="Minx P."/>
            <person name="Mollenhauer M.U."/>
            <person name="Montooth K."/>
            <person name="Mount S.M."/>
            <person name="Mu X."/>
            <person name="Myers E."/>
            <person name="Negre B."/>
            <person name="Newfeld S."/>
            <person name="Nielsen R."/>
            <person name="Noor M.A."/>
            <person name="O'Grady P."/>
            <person name="Pachter L."/>
            <person name="Papaceit M."/>
            <person name="Parisi M.J."/>
            <person name="Parisi M."/>
            <person name="Parts L."/>
            <person name="Pedersen J.S."/>
            <person name="Pesole G."/>
            <person name="Phillippy A.M."/>
            <person name="Ponting C.P."/>
            <person name="Pop M."/>
            <person name="Porcelli D."/>
            <person name="Powell J.R."/>
            <person name="Prohaska S."/>
            <person name="Pruitt K."/>
            <person name="Puig M."/>
            <person name="Quesneville H."/>
            <person name="Ram K.R."/>
            <person name="Rand D."/>
            <person name="Rasmussen M.D."/>
            <person name="Reed L.K."/>
            <person name="Reenan R."/>
            <person name="Reily A."/>
            <person name="Remington K.A."/>
            <person name="Rieger T.T."/>
            <person name="Ritchie M.G."/>
            <person name="Robin C."/>
            <person name="Rogers Y.H."/>
            <person name="Rohde C."/>
            <person name="Rozas J."/>
            <person name="Rubenfield M.J."/>
            <person name="Ruiz A."/>
            <person name="Russo S."/>
            <person name="Salzberg S.L."/>
            <person name="Sanchez-Gracia A."/>
            <person name="Saranga D.J."/>
            <person name="Sato H."/>
            <person name="Schaeffer S.W."/>
            <person name="Schatz M.C."/>
            <person name="Schlenke T."/>
            <person name="Schwartz R."/>
            <person name="Segarra C."/>
            <person name="Singh R.S."/>
            <person name="Sirot L."/>
            <person name="Sirota M."/>
            <person name="Sisneros N.B."/>
            <person name="Smith C.D."/>
            <person name="Smith T.F."/>
            <person name="Spieth J."/>
            <person name="Stage D.E."/>
            <person name="Stark A."/>
            <person name="Stephan W."/>
            <person name="Strausberg R.L."/>
            <person name="Strempel S."/>
            <person name="Sturgill D."/>
            <person name="Sutton G."/>
            <person name="Sutton G.G."/>
            <person name="Tao W."/>
            <person name="Teichmann S."/>
            <person name="Tobari Y.N."/>
            <person name="Tomimura Y."/>
            <person name="Tsolas J.M."/>
            <person name="Valente V.L."/>
            <person name="Venter E."/>
            <person name="Venter J.C."/>
            <person name="Vicario S."/>
            <person name="Vieira F.G."/>
            <person name="Vilella A.J."/>
            <person name="Villasante A."/>
            <person name="Walenz B."/>
            <person name="Wang J."/>
            <person name="Wasserman M."/>
            <person name="Watts T."/>
            <person name="Wilson D."/>
            <person name="Wilson R.K."/>
            <person name="Wing R.A."/>
            <person name="Wolfner M.F."/>
            <person name="Wong A."/>
            <person name="Wong G.K."/>
            <person name="Wu C.I."/>
            <person name="Wu G."/>
            <person name="Yamamoto D."/>
            <person name="Yang H.P."/>
            <person name="Yang S.P."/>
            <person name="Yorke J.A."/>
            <person name="Yoshida K."/>
            <person name="Zdobnov E."/>
            <person name="Zhang P."/>
            <person name="Zhang Y."/>
            <person name="Zimin A.V."/>
            <person name="Baldwin J."/>
            <person name="Abdouelleil A."/>
            <person name="Abdulkadir J."/>
            <person name="Abebe A."/>
            <person name="Abera B."/>
            <person name="Abreu J."/>
            <person name="Acer S.C."/>
            <person name="Aftuck L."/>
            <person name="Alexander A."/>
            <person name="An P."/>
            <person name="Anderson E."/>
            <person name="Anderson S."/>
            <person name="Arachi H."/>
            <person name="Azer M."/>
            <person name="Bachantsang P."/>
            <person name="Barry A."/>
            <person name="Bayul T."/>
            <person name="Berlin A."/>
            <person name="Bessette D."/>
            <person name="Bloom T."/>
            <person name="Blye J."/>
            <person name="Boguslavskiy L."/>
            <person name="Bonnet C."/>
            <person name="Boukhgalter B."/>
            <person name="Bourzgui I."/>
            <person name="Brown A."/>
            <person name="Cahill P."/>
            <person name="Channer S."/>
            <person name="Cheshatsang Y."/>
            <person name="Chuda L."/>
            <person name="Citroen M."/>
            <person name="Collymore A."/>
            <person name="Cooke P."/>
            <person name="Costello M."/>
            <person name="D'Aco K."/>
            <person name="Daza R."/>
            <person name="De Haan G."/>
            <person name="DeGray S."/>
            <person name="DeMaso C."/>
            <person name="Dhargay N."/>
            <person name="Dooley K."/>
            <person name="Dooley E."/>
            <person name="Doricent M."/>
            <person name="Dorje P."/>
            <person name="Dorjee K."/>
            <person name="Dupes A."/>
            <person name="Elong R."/>
            <person name="Falk J."/>
            <person name="Farina A."/>
            <person name="Faro S."/>
            <person name="Ferguson D."/>
            <person name="Fisher S."/>
            <person name="Foley C.D."/>
            <person name="Franke A."/>
            <person name="Friedrich D."/>
            <person name="Gadbois L."/>
            <person name="Gearin G."/>
            <person name="Gearin C.R."/>
            <person name="Giannoukos G."/>
            <person name="Goode T."/>
            <person name="Graham J."/>
            <person name="Grandbois E."/>
            <person name="Grewal S."/>
            <person name="Gyaltsen K."/>
            <person name="Hafez N."/>
            <person name="Hagos B."/>
            <person name="Hall J."/>
            <person name="Henson C."/>
            <person name="Hollinger A."/>
            <person name="Honan T."/>
            <person name="Huard M.D."/>
            <person name="Hughes L."/>
            <person name="Hurhula B."/>
            <person name="Husby M.E."/>
            <person name="Kamat A."/>
            <person name="Kanga B."/>
            <person name="Kashin S."/>
            <person name="Khazanovich D."/>
            <person name="Kisner P."/>
            <person name="Lance K."/>
            <person name="Lara M."/>
            <person name="Lee W."/>
            <person name="Lennon N."/>
            <person name="Letendre F."/>
            <person name="LeVine R."/>
            <person name="Lipovsky A."/>
            <person name="Liu X."/>
            <person name="Liu J."/>
            <person name="Liu S."/>
            <person name="Lokyitsang T."/>
            <person name="Lokyitsang Y."/>
            <person name="Lubonja R."/>
            <person name="Lui A."/>
            <person name="MacDonald P."/>
            <person name="Magnisalis V."/>
            <person name="Maru K."/>
            <person name="Matthews C."/>
            <person name="McCusker W."/>
            <person name="McDonough S."/>
            <person name="Mehta T."/>
            <person name="Meldrim J."/>
            <person name="Meneus L."/>
            <person name="Mihai O."/>
            <person name="Mihalev A."/>
            <person name="Mihova T."/>
            <person name="Mittelman R."/>
            <person name="Mlenga V."/>
            <person name="Montmayeur A."/>
            <person name="Mulrain L."/>
            <person name="Navidi A."/>
            <person name="Naylor J."/>
            <person name="Negash T."/>
            <person name="Nguyen T."/>
            <person name="Nguyen N."/>
            <person name="Nicol R."/>
            <person name="Norbu C."/>
            <person name="Norbu N."/>
            <person name="Novod N."/>
            <person name="O'Neill B."/>
            <person name="Osman S."/>
            <person name="Markiewicz E."/>
            <person name="Oyono O.L."/>
            <person name="Patti C."/>
            <person name="Phunkhang P."/>
            <person name="Pierre F."/>
            <person name="Priest M."/>
            <person name="Raghuraman S."/>
            <person name="Rege F."/>
            <person name="Reyes R."/>
            <person name="Rise C."/>
            <person name="Rogov P."/>
            <person name="Ross K."/>
            <person name="Ryan E."/>
            <person name="Settipalli S."/>
            <person name="Shea T."/>
            <person name="Sherpa N."/>
            <person name="Shi L."/>
            <person name="Shih D."/>
            <person name="Sparrow T."/>
            <person name="Spaulding J."/>
            <person name="Stalker J."/>
            <person name="Stange-Thomann N."/>
            <person name="Stavropoulos S."/>
            <person name="Stone C."/>
            <person name="Strader C."/>
            <person name="Tesfaye S."/>
            <person name="Thomson T."/>
            <person name="Thoulutsang Y."/>
            <person name="Thoulutsang D."/>
            <person name="Topham K."/>
            <person name="Topping I."/>
            <person name="Tsamla T."/>
            <person name="Vassiliev H."/>
            <person name="Vo A."/>
            <person name="Wangchuk T."/>
            <person name="Wangdi T."/>
            <person name="Weiand M."/>
            <person name="Wilkinson J."/>
            <person name="Wilson A."/>
            <person name="Yadav S."/>
            <person name="Young G."/>
            <person name="Yu Q."/>
            <person name="Zembek L."/>
            <person name="Zhong D."/>
            <person name="Zimmer A."/>
            <person name="Zwirko Z."/>
            <person name="Jaffe D.B."/>
            <person name="Alvarez P."/>
            <person name="Brockman W."/>
            <person name="Butler J."/>
            <person name="Chin C."/>
            <person name="Gnerre S."/>
            <person name="Grabherr M."/>
            <person name="Kleber M."/>
            <person name="Mauceli E."/>
            <person name="MacCallum I."/>
        </authorList>
    </citation>
    <scope>NUCLEOTIDE SEQUENCE [LARGE SCALE GENOMIC DNA]</scope>
    <source>
        <strain evidence="2">Tucson 15010-1051.87</strain>
    </source>
</reference>
<dbReference type="STRING" id="7244.B4MDC9"/>
<keyword evidence="2" id="KW-1185">Reference proteome</keyword>
<dbReference type="HOGENOM" id="CLU_116000_0_0_1"/>
<dbReference type="eggNOG" id="ENOG502QYC8">
    <property type="taxonomic scope" value="Eukaryota"/>
</dbReference>
<protein>
    <submittedName>
        <fullName evidence="1">Uncharacterized protein</fullName>
    </submittedName>
</protein>
<proteinExistence type="predicted"/>
<dbReference type="PhylomeDB" id="B4MDC9"/>
<name>B4MDC9_DROVI</name>
<dbReference type="AlphaFoldDB" id="B4MDC9"/>
<dbReference type="InParanoid" id="B4MDC9"/>
<organism evidence="1 2">
    <name type="scientific">Drosophila virilis</name>
    <name type="common">Fruit fly</name>
    <dbReference type="NCBI Taxonomy" id="7244"/>
    <lineage>
        <taxon>Eukaryota</taxon>
        <taxon>Metazoa</taxon>
        <taxon>Ecdysozoa</taxon>
        <taxon>Arthropoda</taxon>
        <taxon>Hexapoda</taxon>
        <taxon>Insecta</taxon>
        <taxon>Pterygota</taxon>
        <taxon>Neoptera</taxon>
        <taxon>Endopterygota</taxon>
        <taxon>Diptera</taxon>
        <taxon>Brachycera</taxon>
        <taxon>Muscomorpha</taxon>
        <taxon>Ephydroidea</taxon>
        <taxon>Drosophilidae</taxon>
        <taxon>Drosophila</taxon>
    </lineage>
</organism>
<dbReference type="EMBL" id="CH940661">
    <property type="protein sequence ID" value="EDW71190.1"/>
    <property type="molecule type" value="Genomic_DNA"/>
</dbReference>
<dbReference type="Proteomes" id="UP000008792">
    <property type="component" value="Unassembled WGS sequence"/>
</dbReference>
<accession>B4MDC9</accession>
<dbReference type="OMA" id="MHYVNPH"/>
<evidence type="ECO:0000313" key="2">
    <source>
        <dbReference type="Proteomes" id="UP000008792"/>
    </source>
</evidence>
<dbReference type="KEGG" id="dvi:6635613"/>
<evidence type="ECO:0000313" key="1">
    <source>
        <dbReference type="EMBL" id="EDW71190.1"/>
    </source>
</evidence>
<dbReference type="OrthoDB" id="7864363at2759"/>